<sequence length="64" mass="7605">MSYAYDTILFCSGDRGSVIKMMTVLRVYENVSRHMINRSESYFYLHDKTPLIVVIRMRRLTGIR</sequence>
<accession>A0AAV9K2A3</accession>
<comment type="caution">
    <text evidence="1">The sequence shown here is derived from an EMBL/GenBank/DDBJ whole genome shotgun (WGS) entry which is preliminary data.</text>
</comment>
<name>A0AAV9K2A3_9SOLN</name>
<dbReference type="Proteomes" id="UP001311915">
    <property type="component" value="Unassembled WGS sequence"/>
</dbReference>
<proteinExistence type="predicted"/>
<organism evidence="1 2">
    <name type="scientific">Solanum pinnatisectum</name>
    <name type="common">tansyleaf nightshade</name>
    <dbReference type="NCBI Taxonomy" id="50273"/>
    <lineage>
        <taxon>Eukaryota</taxon>
        <taxon>Viridiplantae</taxon>
        <taxon>Streptophyta</taxon>
        <taxon>Embryophyta</taxon>
        <taxon>Tracheophyta</taxon>
        <taxon>Spermatophyta</taxon>
        <taxon>Magnoliopsida</taxon>
        <taxon>eudicotyledons</taxon>
        <taxon>Gunneridae</taxon>
        <taxon>Pentapetalae</taxon>
        <taxon>asterids</taxon>
        <taxon>lamiids</taxon>
        <taxon>Solanales</taxon>
        <taxon>Solanaceae</taxon>
        <taxon>Solanoideae</taxon>
        <taxon>Solaneae</taxon>
        <taxon>Solanum</taxon>
    </lineage>
</organism>
<evidence type="ECO:0000313" key="1">
    <source>
        <dbReference type="EMBL" id="KAK4706730.1"/>
    </source>
</evidence>
<keyword evidence="2" id="KW-1185">Reference proteome</keyword>
<gene>
    <name evidence="1" type="ORF">R3W88_033694</name>
</gene>
<protein>
    <submittedName>
        <fullName evidence="1">Uncharacterized protein</fullName>
    </submittedName>
</protein>
<evidence type="ECO:0000313" key="2">
    <source>
        <dbReference type="Proteomes" id="UP001311915"/>
    </source>
</evidence>
<reference evidence="1 2" key="1">
    <citation type="submission" date="2023-10" db="EMBL/GenBank/DDBJ databases">
        <title>Genome-Wide Identification Analysis in wild type Solanum Pinnatisectum Reveals Some Genes Defensing Phytophthora Infestans.</title>
        <authorList>
            <person name="Sun C."/>
        </authorList>
    </citation>
    <scope>NUCLEOTIDE SEQUENCE [LARGE SCALE GENOMIC DNA]</scope>
    <source>
        <strain evidence="1">LQN</strain>
        <tissue evidence="1">Leaf</tissue>
    </source>
</reference>
<dbReference type="EMBL" id="JAWPEI010000052">
    <property type="protein sequence ID" value="KAK4706730.1"/>
    <property type="molecule type" value="Genomic_DNA"/>
</dbReference>
<dbReference type="AlphaFoldDB" id="A0AAV9K2A3"/>